<feature type="region of interest" description="Disordered" evidence="1">
    <location>
        <begin position="1"/>
        <end position="57"/>
    </location>
</feature>
<evidence type="ECO:0000256" key="1">
    <source>
        <dbReference type="SAM" id="MobiDB-lite"/>
    </source>
</evidence>
<feature type="compositionally biased region" description="Polar residues" evidence="1">
    <location>
        <begin position="21"/>
        <end position="50"/>
    </location>
</feature>
<evidence type="ECO:0000313" key="3">
    <source>
        <dbReference type="Proteomes" id="UP000092021"/>
    </source>
</evidence>
<organism evidence="2 3">
    <name type="scientific">Rothia kristinae</name>
    <dbReference type="NCBI Taxonomy" id="37923"/>
    <lineage>
        <taxon>Bacteria</taxon>
        <taxon>Bacillati</taxon>
        <taxon>Actinomycetota</taxon>
        <taxon>Actinomycetes</taxon>
        <taxon>Micrococcales</taxon>
        <taxon>Micrococcaceae</taxon>
        <taxon>Rothia</taxon>
    </lineage>
</organism>
<dbReference type="AlphaFoldDB" id="A0A657IW56"/>
<protein>
    <submittedName>
        <fullName evidence="2">Uncharacterized protein</fullName>
    </submittedName>
</protein>
<sequence length="80" mass="8557">MSLMPTSRLTMDSERSPTVEAMTSSTASTAPCHQGSCSSRTAQRMPTATEPTMEPAKPSQVFFGLIRGAMGCLPHRTPAR</sequence>
<name>A0A657IW56_9MICC</name>
<dbReference type="EMBL" id="LWGZ01000103">
    <property type="protein sequence ID" value="OAX67731.1"/>
    <property type="molecule type" value="Genomic_DNA"/>
</dbReference>
<proteinExistence type="predicted"/>
<evidence type="ECO:0000313" key="2">
    <source>
        <dbReference type="EMBL" id="OAX67731.1"/>
    </source>
</evidence>
<reference evidence="2 3" key="1">
    <citation type="submission" date="2016-04" db="EMBL/GenBank/DDBJ databases">
        <title>Identification of putative biosynthetic pathways for the production of bioactive secondary metabolites by the marine actinomycete Kocuria kristinae RUTW2-3.</title>
        <authorList>
            <person name="Waterworth S.C."/>
            <person name="Walmsley T.A."/>
            <person name="Matongo T."/>
            <person name="Davies-Coleman M.T."/>
            <person name="Dorrington R.A."/>
        </authorList>
    </citation>
    <scope>NUCLEOTIDE SEQUENCE [LARGE SCALE GENOMIC DNA]</scope>
    <source>
        <strain evidence="2 3">RUTW4-5</strain>
    </source>
</reference>
<feature type="compositionally biased region" description="Polar residues" evidence="1">
    <location>
        <begin position="1"/>
        <end position="10"/>
    </location>
</feature>
<dbReference type="Proteomes" id="UP000092021">
    <property type="component" value="Unassembled WGS sequence"/>
</dbReference>
<gene>
    <name evidence="2" type="ORF">A5N15_01285</name>
</gene>
<comment type="caution">
    <text evidence="2">The sequence shown here is derived from an EMBL/GenBank/DDBJ whole genome shotgun (WGS) entry which is preliminary data.</text>
</comment>
<accession>A0A657IW56</accession>